<dbReference type="WBParaSite" id="SBAD_0001217601-mRNA-1">
    <property type="protein sequence ID" value="SBAD_0001217601-mRNA-1"/>
    <property type="gene ID" value="SBAD_0001217601"/>
</dbReference>
<reference evidence="1 2" key="2">
    <citation type="submission" date="2018-11" db="EMBL/GenBank/DDBJ databases">
        <authorList>
            <consortium name="Pathogen Informatics"/>
        </authorList>
    </citation>
    <scope>NUCLEOTIDE SEQUENCE [LARGE SCALE GENOMIC DNA]</scope>
</reference>
<evidence type="ECO:0000313" key="3">
    <source>
        <dbReference type="WBParaSite" id="SBAD_0001217601-mRNA-1"/>
    </source>
</evidence>
<dbReference type="EMBL" id="UZAM01016379">
    <property type="protein sequence ID" value="VDP42942.1"/>
    <property type="molecule type" value="Genomic_DNA"/>
</dbReference>
<gene>
    <name evidence="1" type="ORF">SBAD_LOCUS11783</name>
</gene>
<evidence type="ECO:0000313" key="2">
    <source>
        <dbReference type="Proteomes" id="UP000270296"/>
    </source>
</evidence>
<reference evidence="3" key="1">
    <citation type="submission" date="2016-06" db="UniProtKB">
        <authorList>
            <consortium name="WormBaseParasite"/>
        </authorList>
    </citation>
    <scope>IDENTIFICATION</scope>
</reference>
<evidence type="ECO:0000313" key="1">
    <source>
        <dbReference type="EMBL" id="VDP42942.1"/>
    </source>
</evidence>
<sequence>METPLVDYFLICGLDPTVGLRVDESACHGKALSFLYIVAFTVPGSYNF</sequence>
<protein>
    <submittedName>
        <fullName evidence="1 3">Uncharacterized protein</fullName>
    </submittedName>
</protein>
<proteinExistence type="predicted"/>
<accession>A0A183J7D6</accession>
<name>A0A183J7D6_9BILA</name>
<dbReference type="OrthoDB" id="6019893at2759"/>
<dbReference type="Proteomes" id="UP000270296">
    <property type="component" value="Unassembled WGS sequence"/>
</dbReference>
<organism evidence="3">
    <name type="scientific">Soboliphyme baturini</name>
    <dbReference type="NCBI Taxonomy" id="241478"/>
    <lineage>
        <taxon>Eukaryota</taxon>
        <taxon>Metazoa</taxon>
        <taxon>Ecdysozoa</taxon>
        <taxon>Nematoda</taxon>
        <taxon>Enoplea</taxon>
        <taxon>Dorylaimia</taxon>
        <taxon>Dioctophymatida</taxon>
        <taxon>Dioctophymatoidea</taxon>
        <taxon>Soboliphymatidae</taxon>
        <taxon>Soboliphyme</taxon>
    </lineage>
</organism>
<dbReference type="AlphaFoldDB" id="A0A183J7D6"/>
<keyword evidence="2" id="KW-1185">Reference proteome</keyword>